<evidence type="ECO:0000256" key="13">
    <source>
        <dbReference type="SAM" id="MobiDB-lite"/>
    </source>
</evidence>
<feature type="domain" description="J" evidence="14">
    <location>
        <begin position="1117"/>
        <end position="1195"/>
    </location>
</feature>
<dbReference type="InterPro" id="IPR012501">
    <property type="entry name" value="Vps54_C"/>
</dbReference>
<feature type="region of interest" description="Disordered" evidence="13">
    <location>
        <begin position="1052"/>
        <end position="1109"/>
    </location>
</feature>
<dbReference type="PROSITE" id="PS50076">
    <property type="entry name" value="DNAJ_2"/>
    <property type="match status" value="1"/>
</dbReference>
<dbReference type="Gene3D" id="1.10.287.110">
    <property type="entry name" value="DnaJ domain"/>
    <property type="match status" value="1"/>
</dbReference>
<dbReference type="Gene3D" id="3.10.660.10">
    <property type="entry name" value="DPH Zinc finger"/>
    <property type="match status" value="1"/>
</dbReference>
<keyword evidence="8" id="KW-0653">Protein transport</keyword>
<evidence type="ECO:0000259" key="14">
    <source>
        <dbReference type="PROSITE" id="PS50076"/>
    </source>
</evidence>
<evidence type="ECO:0000256" key="10">
    <source>
        <dbReference type="ARBA" id="ARBA00023034"/>
    </source>
</evidence>
<feature type="compositionally biased region" description="Polar residues" evidence="13">
    <location>
        <begin position="1069"/>
        <end position="1081"/>
    </location>
</feature>
<dbReference type="GO" id="GO:0006896">
    <property type="term" value="P:Golgi to vacuole transport"/>
    <property type="evidence" value="ECO:0007669"/>
    <property type="project" value="TreeGrafter"/>
</dbReference>
<gene>
    <name evidence="16" type="ORF">FFLO_06599</name>
</gene>
<accession>A0A8K0NMP8</accession>
<evidence type="ECO:0000256" key="3">
    <source>
        <dbReference type="ARBA" id="ARBA00006169"/>
    </source>
</evidence>
<feature type="compositionally biased region" description="Basic and acidic residues" evidence="13">
    <location>
        <begin position="10"/>
        <end position="20"/>
    </location>
</feature>
<evidence type="ECO:0000256" key="12">
    <source>
        <dbReference type="SAM" id="Coils"/>
    </source>
</evidence>
<dbReference type="PANTHER" id="PTHR12965:SF0">
    <property type="entry name" value="VACUOLAR PROTEIN SORTING-ASSOCIATED PROTEIN 54"/>
    <property type="match status" value="1"/>
</dbReference>
<keyword evidence="9" id="KW-0408">Iron</keyword>
<evidence type="ECO:0000256" key="1">
    <source>
        <dbReference type="ARBA" id="ARBA00003474"/>
    </source>
</evidence>
<dbReference type="GO" id="GO:0046872">
    <property type="term" value="F:metal ion binding"/>
    <property type="evidence" value="ECO:0007669"/>
    <property type="project" value="UniProtKB-KW"/>
</dbReference>
<evidence type="ECO:0000256" key="6">
    <source>
        <dbReference type="ARBA" id="ARBA00022448"/>
    </source>
</evidence>
<comment type="function">
    <text evidence="1">Required for the first step of diphthamide biosynthesis, the transfer of 3-amino-3-carboxypropyl from S-adenosyl-L-methionine to a histidine residue. Diphthamide is a post-translational modification of histidine which occurs in elongation factor 2.</text>
</comment>
<keyword evidence="11 12" id="KW-0175">Coiled coil</keyword>
<dbReference type="InterPro" id="IPR039745">
    <property type="entry name" value="Vps54"/>
</dbReference>
<dbReference type="GO" id="GO:0042147">
    <property type="term" value="P:retrograde transport, endosome to Golgi"/>
    <property type="evidence" value="ECO:0007669"/>
    <property type="project" value="InterPro"/>
</dbReference>
<dbReference type="PANTHER" id="PTHR12965">
    <property type="entry name" value="VACUOLAR PROTEIN SORTING 54"/>
    <property type="match status" value="1"/>
</dbReference>
<dbReference type="Pfam" id="PF00226">
    <property type="entry name" value="DnaJ"/>
    <property type="match status" value="1"/>
</dbReference>
<evidence type="ECO:0000256" key="2">
    <source>
        <dbReference type="ARBA" id="ARBA00004601"/>
    </source>
</evidence>
<dbReference type="GO" id="GO:0015031">
    <property type="term" value="P:protein transport"/>
    <property type="evidence" value="ECO:0007669"/>
    <property type="project" value="UniProtKB-KW"/>
</dbReference>
<feature type="compositionally biased region" description="Polar residues" evidence="13">
    <location>
        <begin position="57"/>
        <end position="66"/>
    </location>
</feature>
<dbReference type="InterPro" id="IPR036671">
    <property type="entry name" value="DPH_MB_sf"/>
</dbReference>
<evidence type="ECO:0000256" key="8">
    <source>
        <dbReference type="ARBA" id="ARBA00022927"/>
    </source>
</evidence>
<sequence>MRGGLAAESEMLRETSRSDSFDGFSTVPDNEEDEWGYGPIGGATEFPGESAHDPQDSESASSPFNLTSWKADLGSAHTAQLDQTNGRGPRPFSNISAVIALPNATPAPLRPSRKPLPGRAINAQTFAKAPPASFYAAYLENLAGPDPSPLSNSLWQKYVDAASSPIQIDDHKALKPGGPYAFSSEQGFLDTTGIPTLFFRDDFDLGNPLIWESLTRGLEAQAAPADDAAVVHMLSDHLDVLETHLVREVSQRAPMFFSALTNLQHLTSESAICLEQITSLQATLSDLDNRVPLHGLLVAETQHDLDQCRRVSSGLAAIQGAVDSVYLARQLSQNQDWTGALDALTELQQWCSRHNGTETAINQQTSAAQREPHTRGANSSLPALPEISEDMNGDIPAIARAESRERLTPLALASLSSIQDVISSLKPMIDSMRSEIKVSLSQHFNSAIESQAARLEGNRGLTPDTPMPISLAQPIFRAFVRCGGSVGDIVGLWRIACLKVVREGMRKHLQCEDVLPEDDADVALEIKSTSLGLALKSMAHQAFFDLCTRMYDTMLQLLRSLREDNRQLSEQLLKVASANSETGISGSIAIFPGPILDDHYNLDEDLQNVLIDSCILANARSAKILAARSSAHADLTGEEFTAIVSRSRDFIVQTEILAGQMISPLRASLTNQARSFLSAFHNQRLQAAAKHVEDEQWSQADIPGVTCHEIGNLVLSATKQPTKEPESGSSNENHQVDPMAVMSSSPAKSLDVEDQTFILVPATIKTLDMLISYMRLLVDLDSIATDVMAKIVEFLKAFNSRTCQVVLGAGAMRSAGLKNITAKHLALASQSLSVMITLIPYVRECIRRHLNTKQAIMLIEFDKLKRDFQEHQYEVHCKLVAIMADRLQIHLNTLKAIDWESISSDSVNGYAELLVKESTTLHKVLSKYLAKATVNGIMLQVIEAIRQRIGSEFSQYELRSDAAKRRMEADAAFLVEGLGKLTGDDLPSPVYDLLTLVRAKAVPKKATQMSASFNNFLRRDNRQKATEATPVVLAESEQMLDAQAEALALEPDSPLAEQNNDESVPVGDSGSTVNPEGSMSDQPEEQPGSPTLPSDPAVEDVQPSLGNRTSEGVEAADYFSVMGVSPSANEQEIKRAYRGLMVQLHPDKHNTEARTGPGMTIQSEDDLKAQRLQLVFEAYRVLSNPEARLAYIAQRSHSASLLPTIGSSKPATREISLDEFDFHEPPETPDRPTTATDVAYYSHPCRCSHELVITEEELESGHDLIDCAGCGERIGVRYQRAEEIEENV</sequence>
<feature type="region of interest" description="Disordered" evidence="13">
    <location>
        <begin position="1"/>
        <end position="66"/>
    </location>
</feature>
<dbReference type="Proteomes" id="UP000812966">
    <property type="component" value="Unassembled WGS sequence"/>
</dbReference>
<evidence type="ECO:0000256" key="11">
    <source>
        <dbReference type="ARBA" id="ARBA00023054"/>
    </source>
</evidence>
<comment type="similarity">
    <text evidence="4">Belongs to the VPS54 family.</text>
</comment>
<comment type="caution">
    <text evidence="16">The sequence shown here is derived from an EMBL/GenBank/DDBJ whole genome shotgun (WGS) entry which is preliminary data.</text>
</comment>
<evidence type="ECO:0000256" key="7">
    <source>
        <dbReference type="ARBA" id="ARBA00022723"/>
    </source>
</evidence>
<dbReference type="InterPro" id="IPR036869">
    <property type="entry name" value="J_dom_sf"/>
</dbReference>
<dbReference type="PRINTS" id="PR00625">
    <property type="entry name" value="JDOMAIN"/>
</dbReference>
<dbReference type="Gene3D" id="6.10.250.860">
    <property type="match status" value="1"/>
</dbReference>
<keyword evidence="6" id="KW-0813">Transport</keyword>
<protein>
    <recommendedName>
        <fullName evidence="5">Diphthamide biosynthesis protein 4</fullName>
    </recommendedName>
</protein>
<organism evidence="16 17">
    <name type="scientific">Filobasidium floriforme</name>
    <dbReference type="NCBI Taxonomy" id="5210"/>
    <lineage>
        <taxon>Eukaryota</taxon>
        <taxon>Fungi</taxon>
        <taxon>Dikarya</taxon>
        <taxon>Basidiomycota</taxon>
        <taxon>Agaricomycotina</taxon>
        <taxon>Tremellomycetes</taxon>
        <taxon>Filobasidiales</taxon>
        <taxon>Filobasidiaceae</taxon>
        <taxon>Filobasidium</taxon>
    </lineage>
</organism>
<comment type="subcellular location">
    <subcellularLocation>
        <location evidence="2">Golgi apparatus</location>
        <location evidence="2">trans-Golgi network</location>
    </subcellularLocation>
</comment>
<evidence type="ECO:0000256" key="5">
    <source>
        <dbReference type="ARBA" id="ARBA00021797"/>
    </source>
</evidence>
<dbReference type="CDD" id="cd06257">
    <property type="entry name" value="DnaJ"/>
    <property type="match status" value="1"/>
</dbReference>
<proteinExistence type="inferred from homology"/>
<dbReference type="PROSITE" id="PS51074">
    <property type="entry name" value="DPH_MB"/>
    <property type="match status" value="1"/>
</dbReference>
<dbReference type="SUPFAM" id="SSF46565">
    <property type="entry name" value="Chaperone J-domain"/>
    <property type="match status" value="1"/>
</dbReference>
<keyword evidence="17" id="KW-1185">Reference proteome</keyword>
<evidence type="ECO:0000313" key="16">
    <source>
        <dbReference type="EMBL" id="KAG7527776.1"/>
    </source>
</evidence>
<reference evidence="16" key="1">
    <citation type="submission" date="2020-04" db="EMBL/GenBank/DDBJ databases">
        <title>Analysis of mating type loci in Filobasidium floriforme.</title>
        <authorList>
            <person name="Nowrousian M."/>
        </authorList>
    </citation>
    <scope>NUCLEOTIDE SEQUENCE</scope>
    <source>
        <strain evidence="16">CBS 6242</strain>
    </source>
</reference>
<dbReference type="Pfam" id="PF05207">
    <property type="entry name" value="Zn_ribbon_CSL"/>
    <property type="match status" value="1"/>
</dbReference>
<dbReference type="EMBL" id="JABELV010000230">
    <property type="protein sequence ID" value="KAG7527776.1"/>
    <property type="molecule type" value="Genomic_DNA"/>
</dbReference>
<keyword evidence="10" id="KW-0333">Golgi apparatus</keyword>
<feature type="coiled-coil region" evidence="12">
    <location>
        <begin position="551"/>
        <end position="578"/>
    </location>
</feature>
<evidence type="ECO:0000256" key="9">
    <source>
        <dbReference type="ARBA" id="ARBA00023004"/>
    </source>
</evidence>
<name>A0A8K0NMP8_9TREE</name>
<dbReference type="SUPFAM" id="SSF144217">
    <property type="entry name" value="CSL zinc finger"/>
    <property type="match status" value="1"/>
</dbReference>
<evidence type="ECO:0000259" key="15">
    <source>
        <dbReference type="PROSITE" id="PS51074"/>
    </source>
</evidence>
<evidence type="ECO:0000256" key="4">
    <source>
        <dbReference type="ARBA" id="ARBA00009150"/>
    </source>
</evidence>
<dbReference type="GO" id="GO:0005829">
    <property type="term" value="C:cytosol"/>
    <property type="evidence" value="ECO:0007669"/>
    <property type="project" value="GOC"/>
</dbReference>
<dbReference type="InterPro" id="IPR007872">
    <property type="entry name" value="DPH_MB_dom"/>
</dbReference>
<dbReference type="GO" id="GO:0000938">
    <property type="term" value="C:GARP complex"/>
    <property type="evidence" value="ECO:0007669"/>
    <property type="project" value="InterPro"/>
</dbReference>
<dbReference type="Pfam" id="PF07928">
    <property type="entry name" value="Vps54"/>
    <property type="match status" value="1"/>
</dbReference>
<feature type="region of interest" description="Disordered" evidence="13">
    <location>
        <begin position="363"/>
        <end position="389"/>
    </location>
</feature>
<feature type="domain" description="DPH-type MB" evidence="15">
    <location>
        <begin position="1211"/>
        <end position="1279"/>
    </location>
</feature>
<evidence type="ECO:0000313" key="17">
    <source>
        <dbReference type="Proteomes" id="UP000812966"/>
    </source>
</evidence>
<dbReference type="SMART" id="SM00271">
    <property type="entry name" value="DnaJ"/>
    <property type="match status" value="1"/>
</dbReference>
<keyword evidence="7" id="KW-0479">Metal-binding</keyword>
<comment type="similarity">
    <text evidence="3">Belongs to the DPH4 family.</text>
</comment>
<dbReference type="GO" id="GO:0019905">
    <property type="term" value="F:syntaxin binding"/>
    <property type="evidence" value="ECO:0007669"/>
    <property type="project" value="TreeGrafter"/>
</dbReference>
<dbReference type="InterPro" id="IPR001623">
    <property type="entry name" value="DnaJ_domain"/>
</dbReference>